<dbReference type="PRINTS" id="PR00032">
    <property type="entry name" value="HTHARAC"/>
</dbReference>
<keyword evidence="4" id="KW-0812">Transmembrane</keyword>
<dbReference type="Gene3D" id="1.10.10.60">
    <property type="entry name" value="Homeodomain-like"/>
    <property type="match status" value="2"/>
</dbReference>
<evidence type="ECO:0000313" key="7">
    <source>
        <dbReference type="Proteomes" id="UP000093432"/>
    </source>
</evidence>
<dbReference type="Proteomes" id="UP000093432">
    <property type="component" value="Unassembled WGS sequence"/>
</dbReference>
<evidence type="ECO:0000259" key="5">
    <source>
        <dbReference type="PROSITE" id="PS01124"/>
    </source>
</evidence>
<dbReference type="InterPro" id="IPR018060">
    <property type="entry name" value="HTH_AraC"/>
</dbReference>
<reference evidence="7" key="1">
    <citation type="submission" date="2016-07" db="EMBL/GenBank/DDBJ databases">
        <authorList>
            <person name="Florea S."/>
            <person name="Webb J.S."/>
            <person name="Jaromczyk J."/>
            <person name="Schardl C.L."/>
        </authorList>
    </citation>
    <scope>NUCLEOTIDE SEQUENCE [LARGE SCALE GENOMIC DNA]</scope>
    <source>
        <strain evidence="7">CC-VM-7</strain>
    </source>
</reference>
<comment type="caution">
    <text evidence="6">The sequence shown here is derived from an EMBL/GenBank/DDBJ whole genome shotgun (WGS) entry which is preliminary data.</text>
</comment>
<gene>
    <name evidence="6" type="ORF">BBI00_10885</name>
</gene>
<accession>A0A1B8ZT87</accession>
<dbReference type="SUPFAM" id="SSF46689">
    <property type="entry name" value="Homeodomain-like"/>
    <property type="match status" value="1"/>
</dbReference>
<keyword evidence="1" id="KW-0805">Transcription regulation</keyword>
<evidence type="ECO:0000313" key="6">
    <source>
        <dbReference type="EMBL" id="OCA74807.1"/>
    </source>
</evidence>
<organism evidence="6 7">
    <name type="scientific">Chryseobacterium arthrosphaerae</name>
    <dbReference type="NCBI Taxonomy" id="651561"/>
    <lineage>
        <taxon>Bacteria</taxon>
        <taxon>Pseudomonadati</taxon>
        <taxon>Bacteroidota</taxon>
        <taxon>Flavobacteriia</taxon>
        <taxon>Flavobacteriales</taxon>
        <taxon>Weeksellaceae</taxon>
        <taxon>Chryseobacterium group</taxon>
        <taxon>Chryseobacterium</taxon>
    </lineage>
</organism>
<dbReference type="PANTHER" id="PTHR43280:SF29">
    <property type="entry name" value="ARAC-FAMILY TRANSCRIPTIONAL REGULATOR"/>
    <property type="match status" value="1"/>
</dbReference>
<evidence type="ECO:0000256" key="2">
    <source>
        <dbReference type="ARBA" id="ARBA00023125"/>
    </source>
</evidence>
<dbReference type="PROSITE" id="PS01124">
    <property type="entry name" value="HTH_ARAC_FAMILY_2"/>
    <property type="match status" value="1"/>
</dbReference>
<keyword evidence="3" id="KW-0804">Transcription</keyword>
<feature type="transmembrane region" description="Helical" evidence="4">
    <location>
        <begin position="28"/>
        <end position="47"/>
    </location>
</feature>
<dbReference type="GO" id="GO:0043565">
    <property type="term" value="F:sequence-specific DNA binding"/>
    <property type="evidence" value="ECO:0007669"/>
    <property type="project" value="InterPro"/>
</dbReference>
<feature type="transmembrane region" description="Helical" evidence="4">
    <location>
        <begin position="6"/>
        <end position="21"/>
    </location>
</feature>
<dbReference type="InterPro" id="IPR009057">
    <property type="entry name" value="Homeodomain-like_sf"/>
</dbReference>
<name>A0A1B8ZT87_9FLAO</name>
<feature type="transmembrane region" description="Helical" evidence="4">
    <location>
        <begin position="130"/>
        <end position="153"/>
    </location>
</feature>
<evidence type="ECO:0000256" key="1">
    <source>
        <dbReference type="ARBA" id="ARBA00023015"/>
    </source>
</evidence>
<dbReference type="PANTHER" id="PTHR43280">
    <property type="entry name" value="ARAC-FAMILY TRANSCRIPTIONAL REGULATOR"/>
    <property type="match status" value="1"/>
</dbReference>
<dbReference type="Pfam" id="PF12833">
    <property type="entry name" value="HTH_18"/>
    <property type="match status" value="1"/>
</dbReference>
<feature type="transmembrane region" description="Helical" evidence="4">
    <location>
        <begin position="89"/>
        <end position="110"/>
    </location>
</feature>
<proteinExistence type="predicted"/>
<feature type="domain" description="HTH araC/xylS-type" evidence="5">
    <location>
        <begin position="263"/>
        <end position="371"/>
    </location>
</feature>
<keyword evidence="2" id="KW-0238">DNA-binding</keyword>
<dbReference type="InterPro" id="IPR020449">
    <property type="entry name" value="Tscrpt_reg_AraC-type_HTH"/>
</dbReference>
<feature type="transmembrane region" description="Helical" evidence="4">
    <location>
        <begin position="173"/>
        <end position="189"/>
    </location>
</feature>
<dbReference type="AlphaFoldDB" id="A0A1B8ZT87"/>
<keyword evidence="4" id="KW-0472">Membrane</keyword>
<dbReference type="SMART" id="SM00342">
    <property type="entry name" value="HTH_ARAC"/>
    <property type="match status" value="1"/>
</dbReference>
<keyword evidence="4" id="KW-1133">Transmembrane helix</keyword>
<evidence type="ECO:0000256" key="3">
    <source>
        <dbReference type="ARBA" id="ARBA00023163"/>
    </source>
</evidence>
<dbReference type="STRING" id="651561.BBI00_10885"/>
<evidence type="ECO:0000256" key="4">
    <source>
        <dbReference type="SAM" id="Phobius"/>
    </source>
</evidence>
<protein>
    <recommendedName>
        <fullName evidence="5">HTH araC/xylS-type domain-containing protein</fullName>
    </recommendedName>
</protein>
<dbReference type="GO" id="GO:0003700">
    <property type="term" value="F:DNA-binding transcription factor activity"/>
    <property type="evidence" value="ECO:0007669"/>
    <property type="project" value="InterPro"/>
</dbReference>
<sequence>MLYLSGVFLAFFLSFLLITKRNKNAADLILAMWLSSIGLNLASYYLFLTGKFTEYPSLAFLGFTLPLVYGPFLYIYVKKQTSQGPFSWKYLLHFIPFLICNLLFLSFYTAPFEKRVEIFRHEGSGFETELLIRLYAVYISGIAYVLLSFLALYRFRKNMVQQFSNTEKINFNWLLYLIIWIALIWGLVLFVNVNIIYGAVAVFIVWLGYFGIKQVQVFNQPVLSFVGNEMIASPAIETEKTQEHNLPAEKKYQKSKLTEENLDEIHDRLKRLLAAEKPFINPNLTLNELAAMLEVHPNYLSQVINSKENKNFYELINEKRIEEFLDRVSKPESRQFTLLSIAFECGFNSKTSFNRNFKKYTGATPSEYQKV</sequence>
<feature type="transmembrane region" description="Helical" evidence="4">
    <location>
        <begin position="195"/>
        <end position="212"/>
    </location>
</feature>
<feature type="transmembrane region" description="Helical" evidence="4">
    <location>
        <begin position="59"/>
        <end position="77"/>
    </location>
</feature>
<dbReference type="OrthoDB" id="9779074at2"/>
<dbReference type="EMBL" id="MAYG01000001">
    <property type="protein sequence ID" value="OCA74807.1"/>
    <property type="molecule type" value="Genomic_DNA"/>
</dbReference>